<accession>A0A7S0AA51</accession>
<gene>
    <name evidence="2" type="ORF">PBAH0796_LOCUS13117</name>
</gene>
<feature type="compositionally biased region" description="Polar residues" evidence="1">
    <location>
        <begin position="7"/>
        <end position="17"/>
    </location>
</feature>
<reference evidence="2" key="1">
    <citation type="submission" date="2021-01" db="EMBL/GenBank/DDBJ databases">
        <authorList>
            <person name="Corre E."/>
            <person name="Pelletier E."/>
            <person name="Niang G."/>
            <person name="Scheremetjew M."/>
            <person name="Finn R."/>
            <person name="Kale V."/>
            <person name="Holt S."/>
            <person name="Cochrane G."/>
            <person name="Meng A."/>
            <person name="Brown T."/>
            <person name="Cohen L."/>
        </authorList>
    </citation>
    <scope>NUCLEOTIDE SEQUENCE</scope>
    <source>
        <strain evidence="2">Pbaha01</strain>
    </source>
</reference>
<organism evidence="2">
    <name type="scientific">Pyrodinium bahamense</name>
    <dbReference type="NCBI Taxonomy" id="73915"/>
    <lineage>
        <taxon>Eukaryota</taxon>
        <taxon>Sar</taxon>
        <taxon>Alveolata</taxon>
        <taxon>Dinophyceae</taxon>
        <taxon>Gonyaulacales</taxon>
        <taxon>Pyrocystaceae</taxon>
        <taxon>Pyrodinium</taxon>
    </lineage>
</organism>
<proteinExistence type="predicted"/>
<evidence type="ECO:0000313" key="2">
    <source>
        <dbReference type="EMBL" id="CAD8357750.1"/>
    </source>
</evidence>
<feature type="region of interest" description="Disordered" evidence="1">
    <location>
        <begin position="283"/>
        <end position="302"/>
    </location>
</feature>
<dbReference type="EMBL" id="HBEG01021693">
    <property type="protein sequence ID" value="CAD8357750.1"/>
    <property type="molecule type" value="Transcribed_RNA"/>
</dbReference>
<evidence type="ECO:0000256" key="1">
    <source>
        <dbReference type="SAM" id="MobiDB-lite"/>
    </source>
</evidence>
<name>A0A7S0AA51_9DINO</name>
<protein>
    <submittedName>
        <fullName evidence="2">Uncharacterized protein</fullName>
    </submittedName>
</protein>
<feature type="region of interest" description="Disordered" evidence="1">
    <location>
        <begin position="1"/>
        <end position="25"/>
    </location>
</feature>
<dbReference type="AlphaFoldDB" id="A0A7S0AA51"/>
<feature type="compositionally biased region" description="Polar residues" evidence="1">
    <location>
        <begin position="290"/>
        <end position="300"/>
    </location>
</feature>
<sequence>MSVLQAAGTTLMHSNSAPRPFRTATPPLAATLGVRSLREEYVKPVHKNGIPMHMRLIEERLERDGALHEPVASEERLELPRFRNLFAGGEQLPPGVFVAALELGSGETLNGRYMPYDADVLVLRDNLVMAYKPLVMKLRQLNSREIDELPGRLVTAFCRAWTAFEGAWLRNREVHAVEALQPLAKAILSLEPLLISADKERLLPWPRVQHQKAVTLKCLQGFVDALAILAGSVLPSLQRELDHDPRLLLLMDHVLSLRGSQAVTSCLDGLSSAPEVSFPDHHARRAVGSPNGTVADTQATGGIRDGQKGVTLDTYAFKLLGASVGDAVASGKLHAESGNGQAGRAKMAASLGTDEVDVRVLNSIARPGETKESELSRRAAGHAAELLTAFEGVKDVLLSLKSTLEHIDPALDKDEAFVSHLQRFERAFRRAKRLFLEPDNLA</sequence>